<dbReference type="VEuPathDB" id="FungiDB:RhiirFUN_024438"/>
<dbReference type="VEuPathDB" id="FungiDB:RhiirA1_542170"/>
<dbReference type="EMBL" id="LLXI01000090">
    <property type="protein sequence ID" value="PKY40192.1"/>
    <property type="molecule type" value="Genomic_DNA"/>
</dbReference>
<evidence type="ECO:0008006" key="4">
    <source>
        <dbReference type="Google" id="ProtNLM"/>
    </source>
</evidence>
<reference evidence="2 3" key="1">
    <citation type="submission" date="2015-10" db="EMBL/GenBank/DDBJ databases">
        <title>Genome analyses suggest a sexual origin of heterokaryosis in a supposedly ancient asexual fungus.</title>
        <authorList>
            <person name="Ropars J."/>
            <person name="Sedzielewska K."/>
            <person name="Noel J."/>
            <person name="Charron P."/>
            <person name="Farinelli L."/>
            <person name="Marton T."/>
            <person name="Kruger M."/>
            <person name="Pelin A."/>
            <person name="Brachmann A."/>
            <person name="Corradi N."/>
        </authorList>
    </citation>
    <scope>NUCLEOTIDE SEQUENCE [LARGE SCALE GENOMIC DNA]</scope>
    <source>
        <strain evidence="2 3">A4</strain>
    </source>
</reference>
<comment type="caution">
    <text evidence="2">The sequence shown here is derived from an EMBL/GenBank/DDBJ whole genome shotgun (WGS) entry which is preliminary data.</text>
</comment>
<evidence type="ECO:0000313" key="2">
    <source>
        <dbReference type="EMBL" id="PKY40192.1"/>
    </source>
</evidence>
<name>A0A2I1G0M5_9GLOM</name>
<evidence type="ECO:0000313" key="3">
    <source>
        <dbReference type="Proteomes" id="UP000234323"/>
    </source>
</evidence>
<dbReference type="AlphaFoldDB" id="A0A2I1G0M5"/>
<protein>
    <recommendedName>
        <fullName evidence="4">SAM domain-containing protein</fullName>
    </recommendedName>
</protein>
<dbReference type="VEuPathDB" id="FungiDB:RhiirFUN_024762"/>
<proteinExistence type="predicted"/>
<keyword evidence="3" id="KW-1185">Reference proteome</keyword>
<gene>
    <name evidence="2" type="ORF">RhiirA4_453508</name>
</gene>
<dbReference type="OrthoDB" id="2404197at2759"/>
<dbReference type="VEuPathDB" id="FungiDB:FUN_005709"/>
<sequence>MSSQASSPASPASITEEISTRTMSDVVKDFNTEELIDYLGRKNLKLDKDDIKILRKEKISGLAFLELTEEKFRSIGLALGPATTLAKFIEGLSQKLRNYSSLKTLDDLKEMLRRNKVNGEDITNIKQFTPVFEEISNDDKAFDHSILHASIAIAKKLTSQDIFIVLQKDISGEDATGRVDYTIKSLEEFLCITEGKLRNIKIGYAQNLAQLESAFQTNKKKRTADQAFNEDYFDYLYSIVTTGAEWHFIIYTPDGIYCTSGSEYQINLTKSAIKENPELLRSNVKRVIGIIVGLLKDRVSVGSSPTSKRLYMSSELELLKQRITKLEAENTELRKVNTEIPDLKNKLLSLNNERIAEPKPEIVIPNRIQKIKEFDLLYPQI</sequence>
<evidence type="ECO:0000256" key="1">
    <source>
        <dbReference type="SAM" id="Coils"/>
    </source>
</evidence>
<feature type="coiled-coil region" evidence="1">
    <location>
        <begin position="316"/>
        <end position="353"/>
    </location>
</feature>
<accession>A0A2I1G0M5</accession>
<keyword evidence="1" id="KW-0175">Coiled coil</keyword>
<dbReference type="Gene3D" id="1.10.150.50">
    <property type="entry name" value="Transcription Factor, Ets-1"/>
    <property type="match status" value="1"/>
</dbReference>
<dbReference type="InterPro" id="IPR013761">
    <property type="entry name" value="SAM/pointed_sf"/>
</dbReference>
<dbReference type="Proteomes" id="UP000234323">
    <property type="component" value="Unassembled WGS sequence"/>
</dbReference>
<organism evidence="2 3">
    <name type="scientific">Rhizophagus irregularis</name>
    <dbReference type="NCBI Taxonomy" id="588596"/>
    <lineage>
        <taxon>Eukaryota</taxon>
        <taxon>Fungi</taxon>
        <taxon>Fungi incertae sedis</taxon>
        <taxon>Mucoromycota</taxon>
        <taxon>Glomeromycotina</taxon>
        <taxon>Glomeromycetes</taxon>
        <taxon>Glomerales</taxon>
        <taxon>Glomeraceae</taxon>
        <taxon>Rhizophagus</taxon>
    </lineage>
</organism>